<organism evidence="1 2">
    <name type="scientific">Sinorhizobium glycinis</name>
    <dbReference type="NCBI Taxonomy" id="1472378"/>
    <lineage>
        <taxon>Bacteria</taxon>
        <taxon>Pseudomonadati</taxon>
        <taxon>Pseudomonadota</taxon>
        <taxon>Alphaproteobacteria</taxon>
        <taxon>Hyphomicrobiales</taxon>
        <taxon>Rhizobiaceae</taxon>
        <taxon>Sinorhizobium/Ensifer group</taxon>
        <taxon>Sinorhizobium</taxon>
    </lineage>
</organism>
<dbReference type="EMBL" id="LPUX01000047">
    <property type="protein sequence ID" value="OAP43275.1"/>
    <property type="molecule type" value="Genomic_DNA"/>
</dbReference>
<dbReference type="RefSeq" id="WP_064240134.1">
    <property type="nucleotide sequence ID" value="NZ_LPUX01000047.1"/>
</dbReference>
<sequence length="344" mass="39030">MFKDNTVFVIGAGASQEFGLPVGAGLMQTIKQNCSFVLGYGGRLQAGPAPIFQYYERIFGREDPAKVNEFNQRLNASWQIKDGIESADSIDEYIFRYSDNPIIAEVGKLQIAYAISVAEMNSILSFEKGFRENLDVADNTWIWAFAKALINGYRASEVEKIGHNITIITFNYDRCIEHYLEHALPRSFYGMTIEEARGIVKNIKIVHPYGKLGELDKVPFGEVGRFVQAADNLITWSETVREPDIIEDMRATIRTARRIVFMGFAFARQNLELLDSKPTAMNADGPRVYSTGFGLRRETEESLCRNINALYSDGVSRDALKNIHFQYEAKCNEFFNIHRLNLVQ</sequence>
<gene>
    <name evidence="1" type="ORF">AU381_27145</name>
</gene>
<proteinExistence type="predicted"/>
<protein>
    <recommendedName>
        <fullName evidence="3">SIR2-like domain-containing protein</fullName>
    </recommendedName>
</protein>
<accession>A0A178Y984</accession>
<comment type="caution">
    <text evidence="1">The sequence shown here is derived from an EMBL/GenBank/DDBJ whole genome shotgun (WGS) entry which is preliminary data.</text>
</comment>
<evidence type="ECO:0008006" key="3">
    <source>
        <dbReference type="Google" id="ProtNLM"/>
    </source>
</evidence>
<keyword evidence="2" id="KW-1185">Reference proteome</keyword>
<dbReference type="AlphaFoldDB" id="A0A178Y984"/>
<dbReference type="Proteomes" id="UP000094025">
    <property type="component" value="Unassembled WGS sequence"/>
</dbReference>
<name>A0A178Y984_9HYPH</name>
<reference evidence="1 2" key="1">
    <citation type="journal article" date="2016" name="Int. J. Syst. Evol. Microbiol.">
        <title>Ensifer glycinis sp. nov., an novel rhizobial species associated with Glycine spp.</title>
        <authorList>
            <person name="Yan H."/>
            <person name="Yan J."/>
            <person name="Sui X.H."/>
            <person name="Wang E.T."/>
            <person name="Chen W.X."/>
            <person name="Zhang X.X."/>
            <person name="Chen W.F."/>
        </authorList>
    </citation>
    <scope>NUCLEOTIDE SEQUENCE [LARGE SCALE GENOMIC DNA]</scope>
    <source>
        <strain evidence="1 2">CCBAU 23380</strain>
    </source>
</reference>
<evidence type="ECO:0000313" key="2">
    <source>
        <dbReference type="Proteomes" id="UP000094025"/>
    </source>
</evidence>
<evidence type="ECO:0000313" key="1">
    <source>
        <dbReference type="EMBL" id="OAP43275.1"/>
    </source>
</evidence>